<evidence type="ECO:0000256" key="1">
    <source>
        <dbReference type="SAM" id="MobiDB-lite"/>
    </source>
</evidence>
<name>A0A6A5UIT4_9PLEO</name>
<reference evidence="2" key="1">
    <citation type="journal article" date="2020" name="Stud. Mycol.">
        <title>101 Dothideomycetes genomes: a test case for predicting lifestyles and emergence of pathogens.</title>
        <authorList>
            <person name="Haridas S."/>
            <person name="Albert R."/>
            <person name="Binder M."/>
            <person name="Bloem J."/>
            <person name="Labutti K."/>
            <person name="Salamov A."/>
            <person name="Andreopoulos B."/>
            <person name="Baker S."/>
            <person name="Barry K."/>
            <person name="Bills G."/>
            <person name="Bluhm B."/>
            <person name="Cannon C."/>
            <person name="Castanera R."/>
            <person name="Culley D."/>
            <person name="Daum C."/>
            <person name="Ezra D."/>
            <person name="Gonzalez J."/>
            <person name="Henrissat B."/>
            <person name="Kuo A."/>
            <person name="Liang C."/>
            <person name="Lipzen A."/>
            <person name="Lutzoni F."/>
            <person name="Magnuson J."/>
            <person name="Mondo S."/>
            <person name="Nolan M."/>
            <person name="Ohm R."/>
            <person name="Pangilinan J."/>
            <person name="Park H.-J."/>
            <person name="Ramirez L."/>
            <person name="Alfaro M."/>
            <person name="Sun H."/>
            <person name="Tritt A."/>
            <person name="Yoshinaga Y."/>
            <person name="Zwiers L.-H."/>
            <person name="Turgeon B."/>
            <person name="Goodwin S."/>
            <person name="Spatafora J."/>
            <person name="Crous P."/>
            <person name="Grigoriev I."/>
        </authorList>
    </citation>
    <scope>NUCLEOTIDE SEQUENCE</scope>
    <source>
        <strain evidence="2">CBS 675.92</strain>
    </source>
</reference>
<protein>
    <recommendedName>
        <fullName evidence="4">N-acetyltransferase domain-containing protein</fullName>
    </recommendedName>
</protein>
<evidence type="ECO:0000313" key="3">
    <source>
        <dbReference type="Proteomes" id="UP000800035"/>
    </source>
</evidence>
<dbReference type="OrthoDB" id="3919855at2759"/>
<accession>A0A6A5UIT4</accession>
<evidence type="ECO:0008006" key="4">
    <source>
        <dbReference type="Google" id="ProtNLM"/>
    </source>
</evidence>
<organism evidence="2 3">
    <name type="scientific">Byssothecium circinans</name>
    <dbReference type="NCBI Taxonomy" id="147558"/>
    <lineage>
        <taxon>Eukaryota</taxon>
        <taxon>Fungi</taxon>
        <taxon>Dikarya</taxon>
        <taxon>Ascomycota</taxon>
        <taxon>Pezizomycotina</taxon>
        <taxon>Dothideomycetes</taxon>
        <taxon>Pleosporomycetidae</taxon>
        <taxon>Pleosporales</taxon>
        <taxon>Massarineae</taxon>
        <taxon>Massarinaceae</taxon>
        <taxon>Byssothecium</taxon>
    </lineage>
</organism>
<sequence>MASQTAKNATFLVTLGSRGNESDDEEDDYFDEEDDEFPWLLPMDGTVVLPGGIHAGFCKAQLFKREEIPGDFYTSMEEPSHELSQLAFHLFDRYGHLKKDYREHDVKKGSGVWGRELDKGVILFFDDLRIVKEERRQGLARQLVLQMLAEARKTNPCFFAITAPGWINSEVNMESGGMSTKEKMELQDWHMDIAVQFWRSVGFRRIGSSSFFALAGSSDHPSHSLRAADDYDPPEAANITDLLSQDSLLNNCFEMKDLDFLDYLKNVFSSIPSDDPL</sequence>
<dbReference type="AlphaFoldDB" id="A0A6A5UIT4"/>
<proteinExistence type="predicted"/>
<gene>
    <name evidence="2" type="ORF">CC80DRAFT_501221</name>
</gene>
<evidence type="ECO:0000313" key="2">
    <source>
        <dbReference type="EMBL" id="KAF1960977.1"/>
    </source>
</evidence>
<dbReference type="SUPFAM" id="SSF55729">
    <property type="entry name" value="Acyl-CoA N-acyltransferases (Nat)"/>
    <property type="match status" value="1"/>
</dbReference>
<dbReference type="EMBL" id="ML976982">
    <property type="protein sequence ID" value="KAF1960977.1"/>
    <property type="molecule type" value="Genomic_DNA"/>
</dbReference>
<feature type="region of interest" description="Disordered" evidence="1">
    <location>
        <begin position="1"/>
        <end position="29"/>
    </location>
</feature>
<dbReference type="InterPro" id="IPR016181">
    <property type="entry name" value="Acyl_CoA_acyltransferase"/>
</dbReference>
<dbReference type="Proteomes" id="UP000800035">
    <property type="component" value="Unassembled WGS sequence"/>
</dbReference>
<dbReference type="Gene3D" id="3.40.630.30">
    <property type="match status" value="1"/>
</dbReference>
<keyword evidence="3" id="KW-1185">Reference proteome</keyword>